<accession>A0A939TQ32</accession>
<evidence type="ECO:0000313" key="3">
    <source>
        <dbReference type="Proteomes" id="UP000668403"/>
    </source>
</evidence>
<reference evidence="2" key="1">
    <citation type="submission" date="2021-03" db="EMBL/GenBank/DDBJ databases">
        <title>Leucobacter chromiisoli sp. nov., isolated from chromium-containing soil of chemical plant.</title>
        <authorList>
            <person name="Xu Z."/>
        </authorList>
    </citation>
    <scope>NUCLEOTIDE SEQUENCE</scope>
    <source>
        <strain evidence="2">K 70/01</strain>
    </source>
</reference>
<evidence type="ECO:0000256" key="1">
    <source>
        <dbReference type="SAM" id="MobiDB-lite"/>
    </source>
</evidence>
<keyword evidence="3" id="KW-1185">Reference proteome</keyword>
<dbReference type="Proteomes" id="UP000668403">
    <property type="component" value="Unassembled WGS sequence"/>
</dbReference>
<dbReference type="RefSeq" id="WP_208235917.1">
    <property type="nucleotide sequence ID" value="NZ_BAAAQU010000001.1"/>
</dbReference>
<feature type="region of interest" description="Disordered" evidence="1">
    <location>
        <begin position="46"/>
        <end position="96"/>
    </location>
</feature>
<sequence length="155" mass="16639">MRSGRARSILTLLLAFALFTPTFWIIDAMQEASASAASGSVKSTLRFDESRSEQETLVEPTLRFDESRSEQQIVLDDGSDDAGVAGSDADDAGEPISASPVVKHLSSLASPPGARAMVELRLPPLMSVDRVRLSRLLLPEQPLMRVATPPPLLPA</sequence>
<name>A0A939TQ32_9MICO</name>
<evidence type="ECO:0000313" key="2">
    <source>
        <dbReference type="EMBL" id="MBO2988512.1"/>
    </source>
</evidence>
<organism evidence="2 3">
    <name type="scientific">Leucobacter tardus</name>
    <dbReference type="NCBI Taxonomy" id="501483"/>
    <lineage>
        <taxon>Bacteria</taxon>
        <taxon>Bacillati</taxon>
        <taxon>Actinomycetota</taxon>
        <taxon>Actinomycetes</taxon>
        <taxon>Micrococcales</taxon>
        <taxon>Microbacteriaceae</taxon>
        <taxon>Leucobacter</taxon>
    </lineage>
</organism>
<dbReference type="AlphaFoldDB" id="A0A939TQ32"/>
<gene>
    <name evidence="2" type="ORF">J4H85_00670</name>
</gene>
<comment type="caution">
    <text evidence="2">The sequence shown here is derived from an EMBL/GenBank/DDBJ whole genome shotgun (WGS) entry which is preliminary data.</text>
</comment>
<proteinExistence type="predicted"/>
<dbReference type="EMBL" id="JAGFBF010000001">
    <property type="protein sequence ID" value="MBO2988512.1"/>
    <property type="molecule type" value="Genomic_DNA"/>
</dbReference>
<protein>
    <submittedName>
        <fullName evidence="2">Uncharacterized protein</fullName>
    </submittedName>
</protein>